<protein>
    <recommendedName>
        <fullName evidence="10">Centromere protein X</fullName>
    </recommendedName>
</protein>
<evidence type="ECO:0000313" key="8">
    <source>
        <dbReference type="EMBL" id="KAL0079648.1"/>
    </source>
</evidence>
<keyword evidence="3" id="KW-0227">DNA damage</keyword>
<dbReference type="Pfam" id="PF09415">
    <property type="entry name" value="CENP-X"/>
    <property type="match status" value="1"/>
</dbReference>
<evidence type="ECO:0000256" key="3">
    <source>
        <dbReference type="ARBA" id="ARBA00022763"/>
    </source>
</evidence>
<dbReference type="PANTHER" id="PTHR28680:SF1">
    <property type="entry name" value="CENTROMERE PROTEIN X"/>
    <property type="match status" value="1"/>
</dbReference>
<dbReference type="PANTHER" id="PTHR28680">
    <property type="entry name" value="CENTROMERE PROTEIN X"/>
    <property type="match status" value="1"/>
</dbReference>
<feature type="region of interest" description="Disordered" evidence="7">
    <location>
        <begin position="1"/>
        <end position="24"/>
    </location>
</feature>
<keyword evidence="9" id="KW-1185">Reference proteome</keyword>
<proteinExistence type="inferred from homology"/>
<evidence type="ECO:0000256" key="6">
    <source>
        <dbReference type="ARBA" id="ARBA00023242"/>
    </source>
</evidence>
<keyword evidence="5" id="KW-0234">DNA repair</keyword>
<comment type="subcellular location">
    <subcellularLocation>
        <location evidence="1">Nucleus</location>
    </subcellularLocation>
</comment>
<accession>A0ABR3AQL0</accession>
<sequence>MQAKGMKERKKKKGKGRVKKKQRVPAFPTETVHALFKKTWAGRNVKIHKNALLLSGEFLKLFTTEAVHRASSQVRRPGIPEEDSRQIDIEHLESILPQLVLDF</sequence>
<evidence type="ECO:0000256" key="2">
    <source>
        <dbReference type="ARBA" id="ARBA00009359"/>
    </source>
</evidence>
<organism evidence="8 9">
    <name type="scientific">Phycomyces blakesleeanus</name>
    <dbReference type="NCBI Taxonomy" id="4837"/>
    <lineage>
        <taxon>Eukaryota</taxon>
        <taxon>Fungi</taxon>
        <taxon>Fungi incertae sedis</taxon>
        <taxon>Mucoromycota</taxon>
        <taxon>Mucoromycotina</taxon>
        <taxon>Mucoromycetes</taxon>
        <taxon>Mucorales</taxon>
        <taxon>Phycomycetaceae</taxon>
        <taxon>Phycomyces</taxon>
    </lineage>
</organism>
<feature type="compositionally biased region" description="Basic residues" evidence="7">
    <location>
        <begin position="7"/>
        <end position="23"/>
    </location>
</feature>
<evidence type="ECO:0000256" key="5">
    <source>
        <dbReference type="ARBA" id="ARBA00023204"/>
    </source>
</evidence>
<keyword evidence="6" id="KW-0539">Nucleus</keyword>
<evidence type="ECO:0000256" key="1">
    <source>
        <dbReference type="ARBA" id="ARBA00004123"/>
    </source>
</evidence>
<name>A0ABR3AQL0_PHYBL</name>
<evidence type="ECO:0000313" key="9">
    <source>
        <dbReference type="Proteomes" id="UP001448207"/>
    </source>
</evidence>
<dbReference type="EMBL" id="JBCLYO010000021">
    <property type="protein sequence ID" value="KAL0079648.1"/>
    <property type="molecule type" value="Genomic_DNA"/>
</dbReference>
<gene>
    <name evidence="8" type="ORF">J3Q64DRAFT_1760708</name>
</gene>
<dbReference type="Proteomes" id="UP001448207">
    <property type="component" value="Unassembled WGS sequence"/>
</dbReference>
<evidence type="ECO:0008006" key="10">
    <source>
        <dbReference type="Google" id="ProtNLM"/>
    </source>
</evidence>
<dbReference type="InterPro" id="IPR018552">
    <property type="entry name" value="CENP-X"/>
</dbReference>
<comment type="similarity">
    <text evidence="2">Belongs to the CENP-X/MHF2 family.</text>
</comment>
<evidence type="ECO:0000256" key="4">
    <source>
        <dbReference type="ARBA" id="ARBA00023125"/>
    </source>
</evidence>
<reference evidence="8 9" key="1">
    <citation type="submission" date="2024-04" db="EMBL/GenBank/DDBJ databases">
        <title>Symmetric and asymmetric DNA N6-adenine methylation regulates different biological responses in Mucorales.</title>
        <authorList>
            <consortium name="Lawrence Berkeley National Laboratory"/>
            <person name="Lax C."/>
            <person name="Mondo S.J."/>
            <person name="Osorio-Concepcion M."/>
            <person name="Muszewska A."/>
            <person name="Corrochano-Luque M."/>
            <person name="Gutierrez G."/>
            <person name="Riley R."/>
            <person name="Lipzen A."/>
            <person name="Guo J."/>
            <person name="Hundley H."/>
            <person name="Amirebrahimi M."/>
            <person name="Ng V."/>
            <person name="Lorenzo-Gutierrez D."/>
            <person name="Binder U."/>
            <person name="Yang J."/>
            <person name="Song Y."/>
            <person name="Canovas D."/>
            <person name="Navarro E."/>
            <person name="Freitag M."/>
            <person name="Gabaldon T."/>
            <person name="Grigoriev I.V."/>
            <person name="Corrochano L.M."/>
            <person name="Nicolas F.E."/>
            <person name="Garre V."/>
        </authorList>
    </citation>
    <scope>NUCLEOTIDE SEQUENCE [LARGE SCALE GENOMIC DNA]</scope>
    <source>
        <strain evidence="8 9">L51</strain>
    </source>
</reference>
<dbReference type="Gene3D" id="6.10.130.30">
    <property type="match status" value="1"/>
</dbReference>
<dbReference type="CDD" id="cd22921">
    <property type="entry name" value="HFD_CENP-X"/>
    <property type="match status" value="1"/>
</dbReference>
<keyword evidence="4" id="KW-0238">DNA-binding</keyword>
<comment type="caution">
    <text evidence="8">The sequence shown here is derived from an EMBL/GenBank/DDBJ whole genome shotgun (WGS) entry which is preliminary data.</text>
</comment>
<evidence type="ECO:0000256" key="7">
    <source>
        <dbReference type="SAM" id="MobiDB-lite"/>
    </source>
</evidence>